<dbReference type="SUPFAM" id="SSF52821">
    <property type="entry name" value="Rhodanese/Cell cycle control phosphatase"/>
    <property type="match status" value="2"/>
</dbReference>
<keyword evidence="5" id="KW-1185">Reference proteome</keyword>
<dbReference type="AlphaFoldDB" id="A0A941IPC2"/>
<dbReference type="InterPro" id="IPR045078">
    <property type="entry name" value="TST/MPST-like"/>
</dbReference>
<dbReference type="PANTHER" id="PTHR11364">
    <property type="entry name" value="THIOSULFATE SULFERTANSFERASE"/>
    <property type="match status" value="1"/>
</dbReference>
<protein>
    <submittedName>
        <fullName evidence="4">Sulfurtransferase</fullName>
    </submittedName>
</protein>
<gene>
    <name evidence="4" type="ORF">KDL01_00965</name>
</gene>
<evidence type="ECO:0000313" key="4">
    <source>
        <dbReference type="EMBL" id="MBR7831808.1"/>
    </source>
</evidence>
<comment type="caution">
    <text evidence="4">The sequence shown here is derived from an EMBL/GenBank/DDBJ whole genome shotgun (WGS) entry which is preliminary data.</text>
</comment>
<sequence>MTLQESLVDAHWLAARQREAAADAAPAPAVLDATALLPAPGFDGDYRLASGFEAWREAHIPGSRHADLVHAFSDHAAPRHFTHLDPQALADVLGEHGIGAETDIVLYDNGGGVWATRLWWQLRAVGVPAAVLDGGLAAWREAGFPVASGDDLGEDSDAAPAPALALTLTLRPRDDAWADIGEVAAIGSGDAPGTLVCALGPDQFDGTAPTRYTRRGHIPGSLNVPARSIVEPATGLLAADANLRAAVGPLLDAPGPIVAYCGGGISATLLALGLVRAGRDDVRIYDGSLEEWTADPARDVA</sequence>
<proteinExistence type="predicted"/>
<evidence type="ECO:0000259" key="3">
    <source>
        <dbReference type="PROSITE" id="PS50206"/>
    </source>
</evidence>
<dbReference type="PROSITE" id="PS50206">
    <property type="entry name" value="RHODANESE_3"/>
    <property type="match status" value="2"/>
</dbReference>
<dbReference type="Pfam" id="PF00581">
    <property type="entry name" value="Rhodanese"/>
    <property type="match status" value="2"/>
</dbReference>
<keyword evidence="2" id="KW-0677">Repeat</keyword>
<organism evidence="4 5">
    <name type="scientific">Actinospica durhamensis</name>
    <dbReference type="NCBI Taxonomy" id="1508375"/>
    <lineage>
        <taxon>Bacteria</taxon>
        <taxon>Bacillati</taxon>
        <taxon>Actinomycetota</taxon>
        <taxon>Actinomycetes</taxon>
        <taxon>Catenulisporales</taxon>
        <taxon>Actinospicaceae</taxon>
        <taxon>Actinospica</taxon>
    </lineage>
</organism>
<dbReference type="PANTHER" id="PTHR11364:SF27">
    <property type="entry name" value="SULFURTRANSFERASE"/>
    <property type="match status" value="1"/>
</dbReference>
<dbReference type="EMBL" id="JAGSOG010000002">
    <property type="protein sequence ID" value="MBR7831808.1"/>
    <property type="molecule type" value="Genomic_DNA"/>
</dbReference>
<dbReference type="RefSeq" id="WP_212526337.1">
    <property type="nucleotide sequence ID" value="NZ_JAGSOG010000002.1"/>
</dbReference>
<keyword evidence="1" id="KW-0808">Transferase</keyword>
<dbReference type="CDD" id="cd01448">
    <property type="entry name" value="TST_Repeat_1"/>
    <property type="match status" value="1"/>
</dbReference>
<dbReference type="InterPro" id="IPR001763">
    <property type="entry name" value="Rhodanese-like_dom"/>
</dbReference>
<dbReference type="InterPro" id="IPR036873">
    <property type="entry name" value="Rhodanese-like_dom_sf"/>
</dbReference>
<dbReference type="Proteomes" id="UP000675781">
    <property type="component" value="Unassembled WGS sequence"/>
</dbReference>
<dbReference type="SMART" id="SM00450">
    <property type="entry name" value="RHOD"/>
    <property type="match status" value="2"/>
</dbReference>
<name>A0A941IPC2_9ACTN</name>
<accession>A0A941IPC2</accession>
<dbReference type="GO" id="GO:0004792">
    <property type="term" value="F:thiosulfate-cyanide sulfurtransferase activity"/>
    <property type="evidence" value="ECO:0007669"/>
    <property type="project" value="TreeGrafter"/>
</dbReference>
<feature type="domain" description="Rhodanese" evidence="3">
    <location>
        <begin position="52"/>
        <end position="148"/>
    </location>
</feature>
<dbReference type="Gene3D" id="3.40.250.10">
    <property type="entry name" value="Rhodanese-like domain"/>
    <property type="match status" value="2"/>
</dbReference>
<evidence type="ECO:0000256" key="1">
    <source>
        <dbReference type="ARBA" id="ARBA00022679"/>
    </source>
</evidence>
<reference evidence="4" key="1">
    <citation type="submission" date="2021-04" db="EMBL/GenBank/DDBJ databases">
        <title>Genome based classification of Actinospica acidithermotolerans sp. nov., an actinobacterium isolated from an Indonesian hot spring.</title>
        <authorList>
            <person name="Kusuma A.B."/>
            <person name="Putra K.E."/>
            <person name="Nafisah S."/>
            <person name="Loh J."/>
            <person name="Nouioui I."/>
            <person name="Goodfellow M."/>
        </authorList>
    </citation>
    <scope>NUCLEOTIDE SEQUENCE</scope>
    <source>
        <strain evidence="4">CSCA 57</strain>
    </source>
</reference>
<feature type="domain" description="Rhodanese" evidence="3">
    <location>
        <begin position="202"/>
        <end position="301"/>
    </location>
</feature>
<evidence type="ECO:0000256" key="2">
    <source>
        <dbReference type="ARBA" id="ARBA00022737"/>
    </source>
</evidence>
<evidence type="ECO:0000313" key="5">
    <source>
        <dbReference type="Proteomes" id="UP000675781"/>
    </source>
</evidence>